<dbReference type="Pfam" id="PF00258">
    <property type="entry name" value="Flavodoxin_1"/>
    <property type="match status" value="1"/>
</dbReference>
<keyword evidence="5" id="KW-0472">Membrane</keyword>
<keyword evidence="3" id="KW-0813">Transport</keyword>
<evidence type="ECO:0000313" key="8">
    <source>
        <dbReference type="EMBL" id="MFC3607823.1"/>
    </source>
</evidence>
<evidence type="ECO:0000256" key="3">
    <source>
        <dbReference type="ARBA" id="ARBA00022982"/>
    </source>
</evidence>
<dbReference type="RefSeq" id="WP_386363697.1">
    <property type="nucleotide sequence ID" value="NZ_JBHRXZ010000018.1"/>
</dbReference>
<dbReference type="SUPFAM" id="SSF63380">
    <property type="entry name" value="Riboflavin synthase domain-like"/>
    <property type="match status" value="1"/>
</dbReference>
<dbReference type="PRINTS" id="PR00371">
    <property type="entry name" value="FPNCR"/>
</dbReference>
<keyword evidence="5" id="KW-1133">Transmembrane helix</keyword>
<reference evidence="9" key="1">
    <citation type="journal article" date="2019" name="Int. J. Syst. Evol. Microbiol.">
        <title>The Global Catalogue of Microorganisms (GCM) 10K type strain sequencing project: providing services to taxonomists for standard genome sequencing and annotation.</title>
        <authorList>
            <consortium name="The Broad Institute Genomics Platform"/>
            <consortium name="The Broad Institute Genome Sequencing Center for Infectious Disease"/>
            <person name="Wu L."/>
            <person name="Ma J."/>
        </authorList>
    </citation>
    <scope>NUCLEOTIDE SEQUENCE [LARGE SCALE GENOMIC DNA]</scope>
    <source>
        <strain evidence="9">KCTC 42447</strain>
    </source>
</reference>
<dbReference type="PRINTS" id="PR00369">
    <property type="entry name" value="FLAVODOXIN"/>
</dbReference>
<dbReference type="CDD" id="cd06200">
    <property type="entry name" value="SiR_like1"/>
    <property type="match status" value="1"/>
</dbReference>
<evidence type="ECO:0000256" key="2">
    <source>
        <dbReference type="ARBA" id="ARBA00022643"/>
    </source>
</evidence>
<keyword evidence="2" id="KW-0288">FMN</keyword>
<dbReference type="SUPFAM" id="SSF52343">
    <property type="entry name" value="Ferredoxin reductase-like, C-terminal NADP-linked domain"/>
    <property type="match status" value="1"/>
</dbReference>
<evidence type="ECO:0000256" key="1">
    <source>
        <dbReference type="ARBA" id="ARBA00022630"/>
    </source>
</evidence>
<sequence>MPLTSSSCLSRLFPWAPWLPLLLAAPLLLWSGSRELSAGIVVLAYLAFCLLVWRGRPAAAEVVAADHECLIAYASQGGQAQRLAELSAQQLKVAGIASSVLPLNALTPASLGGLSRLLLIVSTYGDGEAPDNGAAFERSLLREAPNLARLDYAMLALGDSTYRHFCGFARRLDARLRMLGARALHDRLEADRLDPASLRHWQQQLGQLTGHAPFSDWQPAEWEAWRLTQRQRLNPGSQGGPVFHLHLVPESGEFDWQAGDIAELGPCHPPGRIAALLDTLNLDGEARQADGHTLAWHLARRQLPEGPVPATSAEALLDSLAPLPHREYSIASTAADGALELVVRQMHHPDGRPGLGSGWLCLHAPLGARIDLRIRANPGFRLERACGPLILIGNGTGIAGLRAHLRSRDRLSQHGHWLLFGERNAGHDRLFREELEAWADSGHLSRLDLLFSRDGDEQRYVQHRLRDRADELRERIAQGACLLVCGSLDGMGREVDAVLRGILGAALVDELAREGRYRRDLY</sequence>
<dbReference type="InterPro" id="IPR001709">
    <property type="entry name" value="Flavoprot_Pyr_Nucl_cyt_Rdtase"/>
</dbReference>
<dbReference type="Pfam" id="PF00175">
    <property type="entry name" value="NAD_binding_1"/>
    <property type="match status" value="1"/>
</dbReference>
<name>A0ABV7T8Q6_9GAMM</name>
<dbReference type="Proteomes" id="UP001595630">
    <property type="component" value="Unassembled WGS sequence"/>
</dbReference>
<evidence type="ECO:0000259" key="6">
    <source>
        <dbReference type="PROSITE" id="PS50902"/>
    </source>
</evidence>
<feature type="domain" description="FAD-binding FR-type" evidence="7">
    <location>
        <begin position="220"/>
        <end position="383"/>
    </location>
</feature>
<dbReference type="InterPro" id="IPR001094">
    <property type="entry name" value="Flavdoxin-like"/>
</dbReference>
<feature type="domain" description="Flavodoxin-like" evidence="6">
    <location>
        <begin position="69"/>
        <end position="206"/>
    </location>
</feature>
<evidence type="ECO:0000256" key="5">
    <source>
        <dbReference type="SAM" id="Phobius"/>
    </source>
</evidence>
<dbReference type="PROSITE" id="PS50902">
    <property type="entry name" value="FLAVODOXIN_LIKE"/>
    <property type="match status" value="1"/>
</dbReference>
<dbReference type="InterPro" id="IPR017927">
    <property type="entry name" value="FAD-bd_FR_type"/>
</dbReference>
<dbReference type="InterPro" id="IPR001433">
    <property type="entry name" value="OxRdtase_FAD/NAD-bd"/>
</dbReference>
<organism evidence="8 9">
    <name type="scientific">Stutzerimonas tarimensis</name>
    <dbReference type="NCBI Taxonomy" id="1507735"/>
    <lineage>
        <taxon>Bacteria</taxon>
        <taxon>Pseudomonadati</taxon>
        <taxon>Pseudomonadota</taxon>
        <taxon>Gammaproteobacteria</taxon>
        <taxon>Pseudomonadales</taxon>
        <taxon>Pseudomonadaceae</taxon>
        <taxon>Stutzerimonas</taxon>
    </lineage>
</organism>
<feature type="transmembrane region" description="Helical" evidence="5">
    <location>
        <begin position="12"/>
        <end position="30"/>
    </location>
</feature>
<protein>
    <recommendedName>
        <fullName evidence="4">NADPH--hemoprotein reductase</fullName>
        <ecNumber evidence="4">1.6.2.4</ecNumber>
    </recommendedName>
</protein>
<dbReference type="InterPro" id="IPR008254">
    <property type="entry name" value="Flavodoxin/NO_synth"/>
</dbReference>
<keyword evidence="9" id="KW-1185">Reference proteome</keyword>
<dbReference type="InterPro" id="IPR017938">
    <property type="entry name" value="Riboflavin_synthase-like_b-brl"/>
</dbReference>
<dbReference type="InterPro" id="IPR029039">
    <property type="entry name" value="Flavoprotein-like_sf"/>
</dbReference>
<dbReference type="Gene3D" id="3.40.50.80">
    <property type="entry name" value="Nucleotide-binding domain of ferredoxin-NADP reductase (FNR) module"/>
    <property type="match status" value="1"/>
</dbReference>
<dbReference type="InterPro" id="IPR039261">
    <property type="entry name" value="FNR_nucleotide-bd"/>
</dbReference>
<dbReference type="Gene3D" id="3.40.50.360">
    <property type="match status" value="1"/>
</dbReference>
<evidence type="ECO:0000256" key="4">
    <source>
        <dbReference type="ARBA" id="ARBA00023797"/>
    </source>
</evidence>
<dbReference type="PANTHER" id="PTHR19384:SF17">
    <property type="entry name" value="NADPH--CYTOCHROME P450 REDUCTASE"/>
    <property type="match status" value="1"/>
</dbReference>
<dbReference type="PANTHER" id="PTHR19384">
    <property type="entry name" value="NITRIC OXIDE SYNTHASE-RELATED"/>
    <property type="match status" value="1"/>
</dbReference>
<accession>A0ABV7T8Q6</accession>
<dbReference type="PROSITE" id="PS51384">
    <property type="entry name" value="FAD_FR"/>
    <property type="match status" value="1"/>
</dbReference>
<keyword evidence="3" id="KW-0249">Electron transport</keyword>
<feature type="transmembrane region" description="Helical" evidence="5">
    <location>
        <begin position="36"/>
        <end position="53"/>
    </location>
</feature>
<evidence type="ECO:0000259" key="7">
    <source>
        <dbReference type="PROSITE" id="PS51384"/>
    </source>
</evidence>
<keyword evidence="5" id="KW-0812">Transmembrane</keyword>
<dbReference type="SUPFAM" id="SSF52218">
    <property type="entry name" value="Flavoproteins"/>
    <property type="match status" value="1"/>
</dbReference>
<dbReference type="EC" id="1.6.2.4" evidence="4"/>
<keyword evidence="1" id="KW-0285">Flavoprotein</keyword>
<proteinExistence type="predicted"/>
<comment type="caution">
    <text evidence="8">The sequence shown here is derived from an EMBL/GenBank/DDBJ whole genome shotgun (WGS) entry which is preliminary data.</text>
</comment>
<gene>
    <name evidence="8" type="ORF">ACFOMF_08555</name>
</gene>
<evidence type="ECO:0000313" key="9">
    <source>
        <dbReference type="Proteomes" id="UP001595630"/>
    </source>
</evidence>
<dbReference type="EMBL" id="JBHRXZ010000018">
    <property type="protein sequence ID" value="MFC3607823.1"/>
    <property type="molecule type" value="Genomic_DNA"/>
</dbReference>